<keyword evidence="1" id="KW-0436">Ligase</keyword>
<organism evidence="1 2">
    <name type="scientific">Gelidibacter salicanalis</name>
    <dbReference type="NCBI Taxonomy" id="291193"/>
    <lineage>
        <taxon>Bacteria</taxon>
        <taxon>Pseudomonadati</taxon>
        <taxon>Bacteroidota</taxon>
        <taxon>Flavobacteriia</taxon>
        <taxon>Flavobacteriales</taxon>
        <taxon>Flavobacteriaceae</taxon>
        <taxon>Gelidibacter</taxon>
    </lineage>
</organism>
<comment type="caution">
    <text evidence="1">The sequence shown here is derived from an EMBL/GenBank/DDBJ whole genome shotgun (WGS) entry which is preliminary data.</text>
</comment>
<dbReference type="Gene3D" id="3.90.1140.10">
    <property type="entry name" value="Cyclic phosphodiesterase"/>
    <property type="match status" value="1"/>
</dbReference>
<evidence type="ECO:0000313" key="1">
    <source>
        <dbReference type="EMBL" id="MBJ7882499.1"/>
    </source>
</evidence>
<dbReference type="SUPFAM" id="SSF55144">
    <property type="entry name" value="LigT-like"/>
    <property type="match status" value="1"/>
</dbReference>
<dbReference type="Proteomes" id="UP000662373">
    <property type="component" value="Unassembled WGS sequence"/>
</dbReference>
<dbReference type="EMBL" id="JAEHJZ010000047">
    <property type="protein sequence ID" value="MBJ7882499.1"/>
    <property type="molecule type" value="Genomic_DNA"/>
</dbReference>
<dbReference type="AlphaFoldDB" id="A0A934KRJ0"/>
<reference evidence="1 2" key="1">
    <citation type="submission" date="2020-09" db="EMBL/GenBank/DDBJ databases">
        <title>Draft genome of Gelidibacter salicanalis PAMC21136.</title>
        <authorList>
            <person name="Park H."/>
        </authorList>
    </citation>
    <scope>NUCLEOTIDE SEQUENCE [LARGE SCALE GENOMIC DNA]</scope>
    <source>
        <strain evidence="1 2">PAMC21136</strain>
    </source>
</reference>
<sequence>MKRNFLIAFLLILALTHSCGENQDKIIAIDVLLTLPEDVYDQAVHLNQSVLKNNPNNFTLDDQHIPHITLLQSYVKESDLPEIETLLVGLYKTIADETFVVDQLQYAKDKNKSFASMGMEKSEALMALHEKVIGLLKPYSVSNGSQVSYVQNEDGTPIDDFTIAYVPKFVSDYSFINFNPHISLGVGETTVLDSLAQHHQPTKFKAPALALYQLGNFGTARKLLWESK</sequence>
<name>A0A934KRJ0_9FLAO</name>
<protein>
    <submittedName>
        <fullName evidence="1">2'-5' RNA ligase family protein</fullName>
    </submittedName>
</protein>
<dbReference type="RefSeq" id="WP_199602588.1">
    <property type="nucleotide sequence ID" value="NZ_JAEHJZ010000047.1"/>
</dbReference>
<evidence type="ECO:0000313" key="2">
    <source>
        <dbReference type="Proteomes" id="UP000662373"/>
    </source>
</evidence>
<keyword evidence="2" id="KW-1185">Reference proteome</keyword>
<gene>
    <name evidence="1" type="ORF">JEM65_17835</name>
</gene>
<dbReference type="InterPro" id="IPR009097">
    <property type="entry name" value="Cyclic_Pdiesterase"/>
</dbReference>
<proteinExistence type="predicted"/>
<accession>A0A934KRJ0</accession>
<dbReference type="GO" id="GO:0016874">
    <property type="term" value="F:ligase activity"/>
    <property type="evidence" value="ECO:0007669"/>
    <property type="project" value="UniProtKB-KW"/>
</dbReference>